<protein>
    <submittedName>
        <fullName evidence="1">Uncharacterized protein</fullName>
    </submittedName>
</protein>
<dbReference type="EMBL" id="GBXM01007097">
    <property type="protein sequence ID" value="JAI01481.1"/>
    <property type="molecule type" value="Transcribed_RNA"/>
</dbReference>
<reference evidence="1" key="2">
    <citation type="journal article" date="2015" name="Fish Shellfish Immunol.">
        <title>Early steps in the European eel (Anguilla anguilla)-Vibrio vulnificus interaction in the gills: Role of the RtxA13 toxin.</title>
        <authorList>
            <person name="Callol A."/>
            <person name="Pajuelo D."/>
            <person name="Ebbesson L."/>
            <person name="Teles M."/>
            <person name="MacKenzie S."/>
            <person name="Amaro C."/>
        </authorList>
    </citation>
    <scope>NUCLEOTIDE SEQUENCE</scope>
</reference>
<evidence type="ECO:0000313" key="1">
    <source>
        <dbReference type="EMBL" id="JAI01481.1"/>
    </source>
</evidence>
<dbReference type="AlphaFoldDB" id="A0A0E9XI21"/>
<name>A0A0E9XI21_ANGAN</name>
<proteinExistence type="predicted"/>
<accession>A0A0E9XI21</accession>
<organism evidence="1">
    <name type="scientific">Anguilla anguilla</name>
    <name type="common">European freshwater eel</name>
    <name type="synonym">Muraena anguilla</name>
    <dbReference type="NCBI Taxonomy" id="7936"/>
    <lineage>
        <taxon>Eukaryota</taxon>
        <taxon>Metazoa</taxon>
        <taxon>Chordata</taxon>
        <taxon>Craniata</taxon>
        <taxon>Vertebrata</taxon>
        <taxon>Euteleostomi</taxon>
        <taxon>Actinopterygii</taxon>
        <taxon>Neopterygii</taxon>
        <taxon>Teleostei</taxon>
        <taxon>Anguilliformes</taxon>
        <taxon>Anguillidae</taxon>
        <taxon>Anguilla</taxon>
    </lineage>
</organism>
<reference evidence="1" key="1">
    <citation type="submission" date="2014-11" db="EMBL/GenBank/DDBJ databases">
        <authorList>
            <person name="Amaro Gonzalez C."/>
        </authorList>
    </citation>
    <scope>NUCLEOTIDE SEQUENCE</scope>
</reference>
<sequence length="95" mass="11461">MKWPQSTREVYCRMYSNRSPRNILRQFQLDHWKCWEYGFSSLCWCVQGKPNFQVTLTQRWAIPVVECRCVCRFLFPPITLAKLADWLYTPTLVHS</sequence>